<dbReference type="EMBL" id="LAZR01041134">
    <property type="protein sequence ID" value="KKL12756.1"/>
    <property type="molecule type" value="Genomic_DNA"/>
</dbReference>
<name>A0A0F9D4N9_9ZZZZ</name>
<evidence type="ECO:0000256" key="1">
    <source>
        <dbReference type="SAM" id="MobiDB-lite"/>
    </source>
</evidence>
<sequence>MEKKPRTTGGGNNNLRPLEPDIHGTHRWNFRGKNLSKKELKTLASKGVTNEDWMPDNRLKHPRLRRKRGVTATRMAVTFNEVELVAKQEARWQEYQALPAPKPDYFDWAALHEIRQTFDSLEKIALNAGRTSDRIKALAIRLDSTKPKPKQLIETSEAGDKFDNLTPFELLKMALENCGIEPEKFKEFLESNPTITVQ</sequence>
<dbReference type="AlphaFoldDB" id="A0A0F9D4N9"/>
<feature type="region of interest" description="Disordered" evidence="1">
    <location>
        <begin position="1"/>
        <end position="23"/>
    </location>
</feature>
<protein>
    <submittedName>
        <fullName evidence="2">Uncharacterized protein</fullName>
    </submittedName>
</protein>
<comment type="caution">
    <text evidence="2">The sequence shown here is derived from an EMBL/GenBank/DDBJ whole genome shotgun (WGS) entry which is preliminary data.</text>
</comment>
<organism evidence="2">
    <name type="scientific">marine sediment metagenome</name>
    <dbReference type="NCBI Taxonomy" id="412755"/>
    <lineage>
        <taxon>unclassified sequences</taxon>
        <taxon>metagenomes</taxon>
        <taxon>ecological metagenomes</taxon>
    </lineage>
</organism>
<accession>A0A0F9D4N9</accession>
<proteinExistence type="predicted"/>
<reference evidence="2" key="1">
    <citation type="journal article" date="2015" name="Nature">
        <title>Complex archaea that bridge the gap between prokaryotes and eukaryotes.</title>
        <authorList>
            <person name="Spang A."/>
            <person name="Saw J.H."/>
            <person name="Jorgensen S.L."/>
            <person name="Zaremba-Niedzwiedzka K."/>
            <person name="Martijn J."/>
            <person name="Lind A.E."/>
            <person name="van Eijk R."/>
            <person name="Schleper C."/>
            <person name="Guy L."/>
            <person name="Ettema T.J."/>
        </authorList>
    </citation>
    <scope>NUCLEOTIDE SEQUENCE</scope>
</reference>
<evidence type="ECO:0000313" key="2">
    <source>
        <dbReference type="EMBL" id="KKL12756.1"/>
    </source>
</evidence>
<gene>
    <name evidence="2" type="ORF">LCGC14_2532590</name>
</gene>